<evidence type="ECO:0000259" key="8">
    <source>
        <dbReference type="Pfam" id="PF00168"/>
    </source>
</evidence>
<keyword evidence="11" id="KW-1185">Reference proteome</keyword>
<evidence type="ECO:0000256" key="6">
    <source>
        <dbReference type="SAM" id="MobiDB-lite"/>
    </source>
</evidence>
<name>A0A9W7L492_9STRA</name>
<evidence type="ECO:0000256" key="3">
    <source>
        <dbReference type="ARBA" id="ARBA00022737"/>
    </source>
</evidence>
<dbReference type="Proteomes" id="UP001165065">
    <property type="component" value="Unassembled WGS sequence"/>
</dbReference>
<evidence type="ECO:0000256" key="7">
    <source>
        <dbReference type="SAM" id="Phobius"/>
    </source>
</evidence>
<feature type="compositionally biased region" description="Basic and acidic residues" evidence="6">
    <location>
        <begin position="118"/>
        <end position="135"/>
    </location>
</feature>
<evidence type="ECO:0000256" key="4">
    <source>
        <dbReference type="ARBA" id="ARBA00022989"/>
    </source>
</evidence>
<proteinExistence type="predicted"/>
<comment type="caution">
    <text evidence="10">The sequence shown here is derived from an EMBL/GenBank/DDBJ whole genome shotgun (WGS) entry which is preliminary data.</text>
</comment>
<reference evidence="11" key="1">
    <citation type="journal article" date="2023" name="Commun. Biol.">
        <title>Genome analysis of Parmales, the sister group of diatoms, reveals the evolutionary specialization of diatoms from phago-mixotrophs to photoautotrophs.</title>
        <authorList>
            <person name="Ban H."/>
            <person name="Sato S."/>
            <person name="Yoshikawa S."/>
            <person name="Yamada K."/>
            <person name="Nakamura Y."/>
            <person name="Ichinomiya M."/>
            <person name="Sato N."/>
            <person name="Blanc-Mathieu R."/>
            <person name="Endo H."/>
            <person name="Kuwata A."/>
            <person name="Ogata H."/>
        </authorList>
    </citation>
    <scope>NUCLEOTIDE SEQUENCE [LARGE SCALE GENOMIC DNA]</scope>
</reference>
<dbReference type="GO" id="GO:0016020">
    <property type="term" value="C:membrane"/>
    <property type="evidence" value="ECO:0007669"/>
    <property type="project" value="UniProtKB-SubCell"/>
</dbReference>
<dbReference type="InterPro" id="IPR000008">
    <property type="entry name" value="C2_dom"/>
</dbReference>
<evidence type="ECO:0000256" key="2">
    <source>
        <dbReference type="ARBA" id="ARBA00022692"/>
    </source>
</evidence>
<dbReference type="Pfam" id="PF08372">
    <property type="entry name" value="PRT_C"/>
    <property type="match status" value="1"/>
</dbReference>
<evidence type="ECO:0008006" key="12">
    <source>
        <dbReference type="Google" id="ProtNLM"/>
    </source>
</evidence>
<keyword evidence="3" id="KW-0677">Repeat</keyword>
<comment type="subcellular location">
    <subcellularLocation>
        <location evidence="1">Membrane</location>
        <topology evidence="1">Multi-pass membrane protein</topology>
    </subcellularLocation>
</comment>
<gene>
    <name evidence="10" type="ORF">TrCOL_g13066</name>
</gene>
<evidence type="ECO:0000313" key="11">
    <source>
        <dbReference type="Proteomes" id="UP001165065"/>
    </source>
</evidence>
<dbReference type="Pfam" id="PF00168">
    <property type="entry name" value="C2"/>
    <property type="match status" value="1"/>
</dbReference>
<accession>A0A9W7L492</accession>
<feature type="domain" description="C2" evidence="8">
    <location>
        <begin position="214"/>
        <end position="281"/>
    </location>
</feature>
<dbReference type="OrthoDB" id="5973539at2759"/>
<protein>
    <recommendedName>
        <fullName evidence="12">C2 domain-containing protein</fullName>
    </recommendedName>
</protein>
<keyword evidence="5 7" id="KW-0472">Membrane</keyword>
<dbReference type="SUPFAM" id="SSF49562">
    <property type="entry name" value="C2 domain (Calcium/lipid-binding domain, CaLB)"/>
    <property type="match status" value="1"/>
</dbReference>
<evidence type="ECO:0000259" key="9">
    <source>
        <dbReference type="Pfam" id="PF08372"/>
    </source>
</evidence>
<sequence>MPSPPRGPSPDNEHPPSPTPSEFRDSFSSRMIRAFTATPTRPPGAPNPESGDEDVGNYDNNTLNELPIPTSQDPPPPPAQGDDSSFSASPPSVGQLRRRVKTMINRKSPHRGSVVGPRTEKERSRPSLPDPKTDWREYKKAKLTSAFNKALNSLDPKPARDQPAASQSELLEPYGVLKVTVRKAHICGRKCNKKAGTHFYGAVSDPAYDEAAFLCTVTFEDGFKQTPPASSFEPNFKDKTFEFDVMSYQSKVYFDLFDEYSSNLIGDCSVGLFEIVEKNVQVNMKRLGGLRANYINVPGERKITVLETLRNVSSSDTFEWVNLKDSRGSIVGMVMVNLSFRENVMVSFSTQPPSLRASPEDNDPDFALEALKSASMRISKLMRMRNEFEAAHRRILEFERPATSICWLVGSIAFCLTMDPEYLPFHMSGLVLLVLLYNLKGRVDGTSVLHLLHDPQSSGLRRTIGQLRLAVVSASELDKEKVWRGKLDPLVRCYYAVGDCSDPNHNHHNQNEEQKNDYKVSSSSSRHRYYIGRTQTIQNTTTPYFQNQPVGEGNGSEDSPTTITKKNIQKTATAAKSWFIARSRLRKAGVRDAVLHNVTSSWKHDDGVVDWHCLKYPILQETENKGKKVKKWEHISSNLHFDLIHAGTAGEKFLGRAILPMSALVQRGGGIQGMKDLELKFYAGKGKEVGKLRVRLQVKLPNVGADFTELDRMNMESLEEVLNNEQYLGIVGRVKKVRSIAISVQVGLENVANACERLKNLVMWVHPKKTAVVFAYILCGCVVSFFVKFRYLMIYKILKDFWKGLKGRRSRKFYNRVENLLSTLPTASDMSDIYKAERDGLKKITAEVQHTQALQVALQALWSGEMKKRGTFNTAFKDRFVVVRSGYICWWKSVKNAERGMPVRGKLYLSTEPPLIMDVKKTPEGTTFSLKGQENLGGNNVLRHFKMESGFEEFKNCVAAACTLHNKR</sequence>
<keyword evidence="4 7" id="KW-1133">Transmembrane helix</keyword>
<dbReference type="InterPro" id="IPR035892">
    <property type="entry name" value="C2_domain_sf"/>
</dbReference>
<keyword evidence="2 7" id="KW-0812">Transmembrane</keyword>
<feature type="transmembrane region" description="Helical" evidence="7">
    <location>
        <begin position="773"/>
        <end position="793"/>
    </location>
</feature>
<evidence type="ECO:0000256" key="5">
    <source>
        <dbReference type="ARBA" id="ARBA00023136"/>
    </source>
</evidence>
<feature type="region of interest" description="Disordered" evidence="6">
    <location>
        <begin position="1"/>
        <end position="135"/>
    </location>
</feature>
<feature type="region of interest" description="Disordered" evidence="6">
    <location>
        <begin position="543"/>
        <end position="562"/>
    </location>
</feature>
<evidence type="ECO:0000256" key="1">
    <source>
        <dbReference type="ARBA" id="ARBA00004141"/>
    </source>
</evidence>
<dbReference type="AlphaFoldDB" id="A0A9W7L492"/>
<feature type="domain" description="Multiple C2" evidence="9">
    <location>
        <begin position="707"/>
        <end position="798"/>
    </location>
</feature>
<organism evidence="10 11">
    <name type="scientific">Triparma columacea</name>
    <dbReference type="NCBI Taxonomy" id="722753"/>
    <lineage>
        <taxon>Eukaryota</taxon>
        <taxon>Sar</taxon>
        <taxon>Stramenopiles</taxon>
        <taxon>Ochrophyta</taxon>
        <taxon>Bolidophyceae</taxon>
        <taxon>Parmales</taxon>
        <taxon>Triparmaceae</taxon>
        <taxon>Triparma</taxon>
    </lineage>
</organism>
<evidence type="ECO:0000313" key="10">
    <source>
        <dbReference type="EMBL" id="GMI28325.1"/>
    </source>
</evidence>
<dbReference type="EMBL" id="BRYA01000661">
    <property type="protein sequence ID" value="GMI28325.1"/>
    <property type="molecule type" value="Genomic_DNA"/>
</dbReference>
<dbReference type="Gene3D" id="2.60.40.150">
    <property type="entry name" value="C2 domain"/>
    <property type="match status" value="1"/>
</dbReference>
<feature type="compositionally biased region" description="Polar residues" evidence="6">
    <location>
        <begin position="82"/>
        <end position="92"/>
    </location>
</feature>
<dbReference type="InterPro" id="IPR013583">
    <property type="entry name" value="MCTP_C"/>
</dbReference>